<accession>A0A1Y5TAE2</accession>
<dbReference type="PANTHER" id="PTHR41260:SF1">
    <property type="entry name" value="PROTEIN ECSC"/>
    <property type="match status" value="1"/>
</dbReference>
<dbReference type="RefSeq" id="WP_085869621.1">
    <property type="nucleotide sequence ID" value="NZ_FWFQ01000027.1"/>
</dbReference>
<dbReference type="AlphaFoldDB" id="A0A1Y5TAE2"/>
<organism evidence="1 2">
    <name type="scientific">Pseudoruegeria aquimaris</name>
    <dbReference type="NCBI Taxonomy" id="393663"/>
    <lineage>
        <taxon>Bacteria</taxon>
        <taxon>Pseudomonadati</taxon>
        <taxon>Pseudomonadota</taxon>
        <taxon>Alphaproteobacteria</taxon>
        <taxon>Rhodobacterales</taxon>
        <taxon>Roseobacteraceae</taxon>
        <taxon>Pseudoruegeria</taxon>
    </lineage>
</organism>
<keyword evidence="2" id="KW-1185">Reference proteome</keyword>
<dbReference type="Pfam" id="PF12787">
    <property type="entry name" value="EcsC"/>
    <property type="match status" value="1"/>
</dbReference>
<dbReference type="OrthoDB" id="7405546at2"/>
<evidence type="ECO:0000313" key="2">
    <source>
        <dbReference type="Proteomes" id="UP000193409"/>
    </source>
</evidence>
<dbReference type="InterPro" id="IPR024787">
    <property type="entry name" value="EcsC"/>
</dbReference>
<dbReference type="Proteomes" id="UP000193409">
    <property type="component" value="Unassembled WGS sequence"/>
</dbReference>
<dbReference type="PANTHER" id="PTHR41260">
    <property type="entry name" value="PROTEIN ECSC"/>
    <property type="match status" value="1"/>
</dbReference>
<sequence>MTEKLPRTPDGALPEAIRRAFDEQRAYEEARATRLGRGAEKLTAPLGGLIGKAVPASTVRAGLDLADRAAGLTVPASLYGHDTDDIAACDEAALKVQAWSQGVNAASGGAAGFFGMAGMTADIPATLSLAARNVRATGVCYGFDGNSEEDRLFRLMVLEAATAQAGDKRRETLDNLNALARHLNSPEGRYILEKGGDWVVDKVVERVARALGVSLAGRKAAQVVPLVGGVVAATVNASFQADVSRAARYAYRQRWFMARKLLSGDPT</sequence>
<proteinExistence type="predicted"/>
<protein>
    <submittedName>
        <fullName evidence="1">EcsC protein family protein</fullName>
    </submittedName>
</protein>
<gene>
    <name evidence="1" type="ORF">PSA7680_03124</name>
</gene>
<reference evidence="1 2" key="1">
    <citation type="submission" date="2017-03" db="EMBL/GenBank/DDBJ databases">
        <authorList>
            <person name="Afonso C.L."/>
            <person name="Miller P.J."/>
            <person name="Scott M.A."/>
            <person name="Spackman E."/>
            <person name="Goraichik I."/>
            <person name="Dimitrov K.M."/>
            <person name="Suarez D.L."/>
            <person name="Swayne D.E."/>
        </authorList>
    </citation>
    <scope>NUCLEOTIDE SEQUENCE [LARGE SCALE GENOMIC DNA]</scope>
    <source>
        <strain evidence="1 2">CECT 7680</strain>
    </source>
</reference>
<evidence type="ECO:0000313" key="1">
    <source>
        <dbReference type="EMBL" id="SLN59572.1"/>
    </source>
</evidence>
<dbReference type="EMBL" id="FWFQ01000027">
    <property type="protein sequence ID" value="SLN59572.1"/>
    <property type="molecule type" value="Genomic_DNA"/>
</dbReference>
<name>A0A1Y5TAE2_9RHOB</name>